<proteinExistence type="predicted"/>
<evidence type="ECO:0000256" key="1">
    <source>
        <dbReference type="SAM" id="MobiDB-lite"/>
    </source>
</evidence>
<reference evidence="2" key="1">
    <citation type="submission" date="2020-02" db="EMBL/GenBank/DDBJ databases">
        <authorList>
            <person name="Meier V. D."/>
        </authorList>
    </citation>
    <scope>NUCLEOTIDE SEQUENCE</scope>
    <source>
        <strain evidence="2">AVDCRST_MAG48</strain>
    </source>
</reference>
<feature type="region of interest" description="Disordered" evidence="1">
    <location>
        <begin position="53"/>
        <end position="87"/>
    </location>
</feature>
<feature type="region of interest" description="Disordered" evidence="1">
    <location>
        <begin position="1"/>
        <end position="36"/>
    </location>
</feature>
<name>A0A6J4KEH3_9ACTN</name>
<dbReference type="AlphaFoldDB" id="A0A6J4KEH3"/>
<protein>
    <submittedName>
        <fullName evidence="2">Protein translocase membrane subunit SecG</fullName>
    </submittedName>
</protein>
<dbReference type="EMBL" id="CADCTS010000211">
    <property type="protein sequence ID" value="CAA9302609.1"/>
    <property type="molecule type" value="Genomic_DNA"/>
</dbReference>
<feature type="compositionally biased region" description="Basic and acidic residues" evidence="1">
    <location>
        <begin position="1"/>
        <end position="21"/>
    </location>
</feature>
<feature type="non-terminal residue" evidence="2">
    <location>
        <position position="87"/>
    </location>
</feature>
<feature type="non-terminal residue" evidence="2">
    <location>
        <position position="1"/>
    </location>
</feature>
<gene>
    <name evidence="2" type="ORF">AVDCRST_MAG48-1454</name>
</gene>
<organism evidence="2">
    <name type="scientific">uncultured Friedmanniella sp</name>
    <dbReference type="NCBI Taxonomy" id="335381"/>
    <lineage>
        <taxon>Bacteria</taxon>
        <taxon>Bacillati</taxon>
        <taxon>Actinomycetota</taxon>
        <taxon>Actinomycetes</taxon>
        <taxon>Propionibacteriales</taxon>
        <taxon>Nocardioidaceae</taxon>
        <taxon>Friedmanniella</taxon>
        <taxon>environmental samples</taxon>
    </lineage>
</organism>
<sequence length="87" mass="9939">VFGAPDDRPDHDLLDRPGDHQRRPRPLRAHAQGSRRWPLRPLRRRDLLLDGWVVGGGAQPRPSDDRRRGRLARGHRGPGPALQARRL</sequence>
<accession>A0A6J4KEH3</accession>
<evidence type="ECO:0000313" key="2">
    <source>
        <dbReference type="EMBL" id="CAA9302609.1"/>
    </source>
</evidence>